<sequence length="70" mass="8333">MLHKRTSAPLVWFLLYCTDLRPEFGKLDCFFLLEFRILEQERQQSVDNLHVGRIQFPYHLSAVRGPEVLN</sequence>
<evidence type="ECO:0008006" key="3">
    <source>
        <dbReference type="Google" id="ProtNLM"/>
    </source>
</evidence>
<dbReference type="EMBL" id="OZ020097">
    <property type="protein sequence ID" value="CAK9269632.1"/>
    <property type="molecule type" value="Genomic_DNA"/>
</dbReference>
<name>A0ABP0WRY1_9BRYO</name>
<organism evidence="1 2">
    <name type="scientific">Sphagnum jensenii</name>
    <dbReference type="NCBI Taxonomy" id="128206"/>
    <lineage>
        <taxon>Eukaryota</taxon>
        <taxon>Viridiplantae</taxon>
        <taxon>Streptophyta</taxon>
        <taxon>Embryophyta</taxon>
        <taxon>Bryophyta</taxon>
        <taxon>Sphagnophytina</taxon>
        <taxon>Sphagnopsida</taxon>
        <taxon>Sphagnales</taxon>
        <taxon>Sphagnaceae</taxon>
        <taxon>Sphagnum</taxon>
    </lineage>
</organism>
<evidence type="ECO:0000313" key="1">
    <source>
        <dbReference type="EMBL" id="CAK9269632.1"/>
    </source>
</evidence>
<reference evidence="1 2" key="1">
    <citation type="submission" date="2024-02" db="EMBL/GenBank/DDBJ databases">
        <authorList>
            <consortium name="ELIXIR-Norway"/>
            <consortium name="Elixir Norway"/>
        </authorList>
    </citation>
    <scope>NUCLEOTIDE SEQUENCE [LARGE SCALE GENOMIC DNA]</scope>
</reference>
<proteinExistence type="predicted"/>
<accession>A0ABP0WRY1</accession>
<keyword evidence="2" id="KW-1185">Reference proteome</keyword>
<evidence type="ECO:0000313" key="2">
    <source>
        <dbReference type="Proteomes" id="UP001497444"/>
    </source>
</evidence>
<gene>
    <name evidence="1" type="ORF">CSSPJE1EN1_LOCUS15110</name>
</gene>
<dbReference type="Proteomes" id="UP001497444">
    <property type="component" value="Chromosome 2"/>
</dbReference>
<protein>
    <recommendedName>
        <fullName evidence="3">Secreted protein</fullName>
    </recommendedName>
</protein>